<dbReference type="EMBL" id="JAGPYM010000016">
    <property type="protein sequence ID" value="KAH6886295.1"/>
    <property type="molecule type" value="Genomic_DNA"/>
</dbReference>
<keyword evidence="3" id="KW-1185">Reference proteome</keyword>
<proteinExistence type="predicted"/>
<dbReference type="Pfam" id="PF00657">
    <property type="entry name" value="Lipase_GDSL"/>
    <property type="match status" value="1"/>
</dbReference>
<dbReference type="PANTHER" id="PTHR45648">
    <property type="entry name" value="GDSL LIPASE/ACYLHYDROLASE FAMILY PROTEIN (AFU_ORTHOLOGUE AFUA_4G14700)"/>
    <property type="match status" value="1"/>
</dbReference>
<comment type="caution">
    <text evidence="2">The sequence shown here is derived from an EMBL/GenBank/DDBJ whole genome shotgun (WGS) entry which is preliminary data.</text>
</comment>
<dbReference type="PANTHER" id="PTHR45648:SF85">
    <property type="entry name" value="A, PUTATIVE (AFU_ORTHOLOGUE AFUA_2G10760)-RELATED"/>
    <property type="match status" value="1"/>
</dbReference>
<evidence type="ECO:0000256" key="1">
    <source>
        <dbReference type="ARBA" id="ARBA00022801"/>
    </source>
</evidence>
<dbReference type="InterPro" id="IPR051058">
    <property type="entry name" value="GDSL_Est/Lipase"/>
</dbReference>
<evidence type="ECO:0008006" key="4">
    <source>
        <dbReference type="Google" id="ProtNLM"/>
    </source>
</evidence>
<dbReference type="InterPro" id="IPR001087">
    <property type="entry name" value="GDSL"/>
</dbReference>
<protein>
    <recommendedName>
        <fullName evidence="4">Lysophospholipase A</fullName>
    </recommendedName>
</protein>
<dbReference type="CDD" id="cd01846">
    <property type="entry name" value="fatty_acyltransferase_like"/>
    <property type="match status" value="1"/>
</dbReference>
<dbReference type="AlphaFoldDB" id="A0A9P8W180"/>
<dbReference type="Gene3D" id="3.40.50.1110">
    <property type="entry name" value="SGNH hydrolase"/>
    <property type="match status" value="1"/>
</dbReference>
<name>A0A9P8W180_9HYPO</name>
<dbReference type="InterPro" id="IPR036514">
    <property type="entry name" value="SGNH_hydro_sf"/>
</dbReference>
<dbReference type="GO" id="GO:0016788">
    <property type="term" value="F:hydrolase activity, acting on ester bonds"/>
    <property type="evidence" value="ECO:0007669"/>
    <property type="project" value="InterPro"/>
</dbReference>
<gene>
    <name evidence="2" type="ORF">B0T10DRAFT_443602</name>
</gene>
<dbReference type="SUPFAM" id="SSF52266">
    <property type="entry name" value="SGNH hydrolase"/>
    <property type="match status" value="1"/>
</dbReference>
<dbReference type="OrthoDB" id="1600564at2759"/>
<keyword evidence="1" id="KW-0378">Hydrolase</keyword>
<evidence type="ECO:0000313" key="3">
    <source>
        <dbReference type="Proteomes" id="UP000777438"/>
    </source>
</evidence>
<accession>A0A9P8W180</accession>
<dbReference type="Proteomes" id="UP000777438">
    <property type="component" value="Unassembled WGS sequence"/>
</dbReference>
<reference evidence="2 3" key="1">
    <citation type="journal article" date="2021" name="Nat. Commun.">
        <title>Genetic determinants of endophytism in the Arabidopsis root mycobiome.</title>
        <authorList>
            <person name="Mesny F."/>
            <person name="Miyauchi S."/>
            <person name="Thiergart T."/>
            <person name="Pickel B."/>
            <person name="Atanasova L."/>
            <person name="Karlsson M."/>
            <person name="Huettel B."/>
            <person name="Barry K.W."/>
            <person name="Haridas S."/>
            <person name="Chen C."/>
            <person name="Bauer D."/>
            <person name="Andreopoulos W."/>
            <person name="Pangilinan J."/>
            <person name="LaButti K."/>
            <person name="Riley R."/>
            <person name="Lipzen A."/>
            <person name="Clum A."/>
            <person name="Drula E."/>
            <person name="Henrissat B."/>
            <person name="Kohler A."/>
            <person name="Grigoriev I.V."/>
            <person name="Martin F.M."/>
            <person name="Hacquard S."/>
        </authorList>
    </citation>
    <scope>NUCLEOTIDE SEQUENCE [LARGE SCALE GENOMIC DNA]</scope>
    <source>
        <strain evidence="2 3">MPI-CAGE-CH-0241</strain>
    </source>
</reference>
<sequence length="319" mass="35970">MSNTFKWSDTKSIIAFGDSYTYVQGTRGYPKYSFIGDYENNFSFTPEELLSNEIIQSYLNGTSAGGPNWVEYISGCGVKEGLTLPSACKVQLWDFAFAGANTAEKFLPLHHAYTIPMVNQTQQYLTYAEPVLKTRIDKAKSLVAIWIGINDINDSASLDVDLSDFYEQNIAFMFEESVTPLYGAGYRNFLFVNLPPLHRTPSNQKKANPLPNATMIGWWNSHLSDHSARFSRKHKSAKTMVYDSFSFLNKVLDNPEKYHITNTTDFCPGYKNATVVTDPEAFGCTPIDGYFWFDSGHITSHVHKLLAKDLEADLKSWSS</sequence>
<evidence type="ECO:0000313" key="2">
    <source>
        <dbReference type="EMBL" id="KAH6886295.1"/>
    </source>
</evidence>
<organism evidence="2 3">
    <name type="scientific">Thelonectria olida</name>
    <dbReference type="NCBI Taxonomy" id="1576542"/>
    <lineage>
        <taxon>Eukaryota</taxon>
        <taxon>Fungi</taxon>
        <taxon>Dikarya</taxon>
        <taxon>Ascomycota</taxon>
        <taxon>Pezizomycotina</taxon>
        <taxon>Sordariomycetes</taxon>
        <taxon>Hypocreomycetidae</taxon>
        <taxon>Hypocreales</taxon>
        <taxon>Nectriaceae</taxon>
        <taxon>Thelonectria</taxon>
    </lineage>
</organism>